<dbReference type="AlphaFoldDB" id="A0A0N9DZK1"/>
<evidence type="ECO:0008006" key="2">
    <source>
        <dbReference type="Google" id="ProtNLM"/>
    </source>
</evidence>
<organism evidence="1">
    <name type="scientific">Enterobacter hormaechei</name>
    <dbReference type="NCBI Taxonomy" id="158836"/>
    <lineage>
        <taxon>Bacteria</taxon>
        <taxon>Pseudomonadati</taxon>
        <taxon>Pseudomonadota</taxon>
        <taxon>Gammaproteobacteria</taxon>
        <taxon>Enterobacterales</taxon>
        <taxon>Enterobacteriaceae</taxon>
        <taxon>Enterobacter</taxon>
        <taxon>Enterobacter cloacae complex</taxon>
    </lineage>
</organism>
<dbReference type="RefSeq" id="WP_016162080.1">
    <property type="nucleotide sequence ID" value="NZ_CP117752.1"/>
</dbReference>
<reference evidence="1" key="1">
    <citation type="journal article" date="2015" name="Antimicrob. Agents Chemother.">
        <title>Characterization of Tn3000, a new transposon possibly related with blaNDM-1 dissemination among Enterobacteriaceae in Brazil, Nepal, Morocco and India.</title>
        <authorList>
            <person name="Campos J.C."/>
            <person name="Sampaio J.L.M."/>
        </authorList>
    </citation>
    <scope>NUCLEOTIDE SEQUENCE</scope>
    <source>
        <strain evidence="1">E0083033-1</strain>
        <plasmid evidence="1">pEh1A</plasmid>
    </source>
</reference>
<proteinExistence type="predicted"/>
<dbReference type="EMBL" id="KR822246">
    <property type="protein sequence ID" value="ALF35386.1"/>
    <property type="molecule type" value="Genomic_DNA"/>
</dbReference>
<accession>A0A0N9DZK1</accession>
<evidence type="ECO:0000313" key="1">
    <source>
        <dbReference type="EMBL" id="ALF35386.1"/>
    </source>
</evidence>
<name>A0A0N9DZK1_9ENTR</name>
<protein>
    <recommendedName>
        <fullName evidence="2">AlpA family phage regulatory protein</fullName>
    </recommendedName>
</protein>
<keyword evidence="1" id="KW-0614">Plasmid</keyword>
<gene>
    <name evidence="1" type="ORF">AA409_0072</name>
</gene>
<geneLocation type="plasmid" evidence="1">
    <name>pEh1A</name>
</geneLocation>
<sequence length="83" mass="9257">MSENTQRKKARRNNDIQITTREFALMLGIPEHELGVAAATTNILRGMTLPAPVSLLKGKTRQFWLTDCLDFAEQLKGASAKNK</sequence>